<dbReference type="PANTHER" id="PTHR30204:SF94">
    <property type="entry name" value="HEAVY METAL-DEPENDENT TRANSCRIPTIONAL REGULATOR HI_0293-RELATED"/>
    <property type="match status" value="1"/>
</dbReference>
<sequence>MTPRTWHIKEVAKELGIHPQTLYYYERIGLLPSPHRTPRGYREFTEVDMRRLQFIQRAKVLGFRLKEIRQMLDLREQRTLTCVAVYEQLQQKIAAIEAQMMQLQALKSELESLLQECRSRLREATTDQACTLLEDSEELTP</sequence>
<organism evidence="6 7">
    <name type="scientific">Thermosynechococcus sichuanensis E542</name>
    <dbReference type="NCBI Taxonomy" id="2016101"/>
    <lineage>
        <taxon>Bacteria</taxon>
        <taxon>Bacillati</taxon>
        <taxon>Cyanobacteriota</taxon>
        <taxon>Cyanophyceae</taxon>
        <taxon>Acaryochloridales</taxon>
        <taxon>Thermosynechococcaceae</taxon>
        <taxon>Thermosynechococcus</taxon>
        <taxon>Thermosynechococcus sichuanensis</taxon>
    </lineage>
</organism>
<protein>
    <submittedName>
        <fullName evidence="6">Heavy metal-responsive transcriptional regulator</fullName>
    </submittedName>
</protein>
<dbReference type="PANTHER" id="PTHR30204">
    <property type="entry name" value="REDOX-CYCLING DRUG-SENSING TRANSCRIPTIONAL ACTIVATOR SOXR"/>
    <property type="match status" value="1"/>
</dbReference>
<dbReference type="InterPro" id="IPR047057">
    <property type="entry name" value="MerR_fam"/>
</dbReference>
<evidence type="ECO:0000313" key="7">
    <source>
        <dbReference type="Proteomes" id="UP000261812"/>
    </source>
</evidence>
<dbReference type="EMBL" id="CP032152">
    <property type="protein sequence ID" value="AXY68378.1"/>
    <property type="molecule type" value="Genomic_DNA"/>
</dbReference>
<gene>
    <name evidence="6" type="ORF">D3A95_10715</name>
</gene>
<evidence type="ECO:0000259" key="5">
    <source>
        <dbReference type="PROSITE" id="PS50937"/>
    </source>
</evidence>
<keyword evidence="4" id="KW-0175">Coiled coil</keyword>
<evidence type="ECO:0000256" key="3">
    <source>
        <dbReference type="ARBA" id="ARBA00023163"/>
    </source>
</evidence>
<name>A0A3B7MFG9_9CYAN</name>
<dbReference type="GO" id="GO:0003700">
    <property type="term" value="F:DNA-binding transcription factor activity"/>
    <property type="evidence" value="ECO:0007669"/>
    <property type="project" value="InterPro"/>
</dbReference>
<dbReference type="InterPro" id="IPR000551">
    <property type="entry name" value="MerR-type_HTH_dom"/>
</dbReference>
<dbReference type="SMART" id="SM00422">
    <property type="entry name" value="HTH_MERR"/>
    <property type="match status" value="1"/>
</dbReference>
<keyword evidence="3" id="KW-0804">Transcription</keyword>
<accession>A0A3B7MFG9</accession>
<evidence type="ECO:0000256" key="1">
    <source>
        <dbReference type="ARBA" id="ARBA00023015"/>
    </source>
</evidence>
<dbReference type="SUPFAM" id="SSF46955">
    <property type="entry name" value="Putative DNA-binding domain"/>
    <property type="match status" value="1"/>
</dbReference>
<dbReference type="InterPro" id="IPR009061">
    <property type="entry name" value="DNA-bd_dom_put_sf"/>
</dbReference>
<dbReference type="Proteomes" id="UP000261812">
    <property type="component" value="Chromosome"/>
</dbReference>
<dbReference type="AlphaFoldDB" id="A0A3B7MFG9"/>
<dbReference type="RefSeq" id="WP_181494975.1">
    <property type="nucleotide sequence ID" value="NZ_CP032152.1"/>
</dbReference>
<feature type="domain" description="HTH merR-type" evidence="5">
    <location>
        <begin position="5"/>
        <end position="74"/>
    </location>
</feature>
<evidence type="ECO:0000256" key="4">
    <source>
        <dbReference type="SAM" id="Coils"/>
    </source>
</evidence>
<dbReference type="Gene3D" id="1.10.1660.10">
    <property type="match status" value="1"/>
</dbReference>
<reference evidence="7" key="1">
    <citation type="submission" date="2018-09" db="EMBL/GenBank/DDBJ databases">
        <title>Complete genome sequence of thermophilic cyanobacteria strain Thermosynechococcus elongatus PKUAC-SCTE542.</title>
        <authorList>
            <person name="Liang Y."/>
            <person name="Tang J."/>
            <person name="Daroch M."/>
        </authorList>
    </citation>
    <scope>NUCLEOTIDE SEQUENCE [LARGE SCALE GENOMIC DNA]</scope>
    <source>
        <strain evidence="7">E542</strain>
    </source>
</reference>
<keyword evidence="1" id="KW-0805">Transcription regulation</keyword>
<dbReference type="PROSITE" id="PS50937">
    <property type="entry name" value="HTH_MERR_2"/>
    <property type="match status" value="1"/>
</dbReference>
<dbReference type="CDD" id="cd04770">
    <property type="entry name" value="HTH_HMRTR"/>
    <property type="match status" value="1"/>
</dbReference>
<keyword evidence="7" id="KW-1185">Reference proteome</keyword>
<feature type="coiled-coil region" evidence="4">
    <location>
        <begin position="86"/>
        <end position="127"/>
    </location>
</feature>
<evidence type="ECO:0000313" key="6">
    <source>
        <dbReference type="EMBL" id="AXY68378.1"/>
    </source>
</evidence>
<evidence type="ECO:0000256" key="2">
    <source>
        <dbReference type="ARBA" id="ARBA00023125"/>
    </source>
</evidence>
<proteinExistence type="predicted"/>
<keyword evidence="2" id="KW-0238">DNA-binding</keyword>
<dbReference type="GO" id="GO:0003677">
    <property type="term" value="F:DNA binding"/>
    <property type="evidence" value="ECO:0007669"/>
    <property type="project" value="UniProtKB-KW"/>
</dbReference>
<dbReference type="KEGG" id="tsq:D3A95_10715"/>
<dbReference type="PRINTS" id="PR00040">
    <property type="entry name" value="HTHMERR"/>
</dbReference>
<dbReference type="Pfam" id="PF13411">
    <property type="entry name" value="MerR_1"/>
    <property type="match status" value="1"/>
</dbReference>